<proteinExistence type="predicted"/>
<keyword evidence="3" id="KW-1185">Reference proteome</keyword>
<evidence type="ECO:0000256" key="1">
    <source>
        <dbReference type="SAM" id="MobiDB-lite"/>
    </source>
</evidence>
<dbReference type="Proteomes" id="UP000243096">
    <property type="component" value="Unassembled WGS sequence"/>
</dbReference>
<accession>A0A2P5KAU7</accession>
<gene>
    <name evidence="2" type="ORF">B0O95_1051</name>
</gene>
<dbReference type="AlphaFoldDB" id="A0A2P5KAU7"/>
<comment type="caution">
    <text evidence="2">The sequence shown here is derived from an EMBL/GenBank/DDBJ whole genome shotgun (WGS) entry which is preliminary data.</text>
</comment>
<feature type="non-terminal residue" evidence="2">
    <location>
        <position position="95"/>
    </location>
</feature>
<protein>
    <submittedName>
        <fullName evidence="2">Uncharacterized protein</fullName>
    </submittedName>
</protein>
<organism evidence="2 3">
    <name type="scientific">Mycetohabitans endofungorum</name>
    <dbReference type="NCBI Taxonomy" id="417203"/>
    <lineage>
        <taxon>Bacteria</taxon>
        <taxon>Pseudomonadati</taxon>
        <taxon>Pseudomonadota</taxon>
        <taxon>Betaproteobacteria</taxon>
        <taxon>Burkholderiales</taxon>
        <taxon>Burkholderiaceae</taxon>
        <taxon>Mycetohabitans</taxon>
    </lineage>
</organism>
<name>A0A2P5KAU7_9BURK</name>
<evidence type="ECO:0000313" key="2">
    <source>
        <dbReference type="EMBL" id="PPB83820.1"/>
    </source>
</evidence>
<evidence type="ECO:0000313" key="3">
    <source>
        <dbReference type="Proteomes" id="UP000243096"/>
    </source>
</evidence>
<sequence length="95" mass="10188">MFYATPAQKADPSMYAGHYPSGLGLNQPTSEAMNASANHDATSREMIAKQTLGAAAGAGAIVLVRLPQKTGPFKSRKIRHDATLTSRRSCREEEP</sequence>
<dbReference type="EMBL" id="PRDW01000005">
    <property type="protein sequence ID" value="PPB83820.1"/>
    <property type="molecule type" value="Genomic_DNA"/>
</dbReference>
<feature type="region of interest" description="Disordered" evidence="1">
    <location>
        <begin position="74"/>
        <end position="95"/>
    </location>
</feature>
<reference evidence="2 3" key="1">
    <citation type="submission" date="2018-01" db="EMBL/GenBank/DDBJ databases">
        <title>Genomic Encyclopedia of Type Strains, Phase III (KMG-III): the genomes of soil and plant-associated and newly described type strains.</title>
        <authorList>
            <person name="Whitman W."/>
        </authorList>
    </citation>
    <scope>NUCLEOTIDE SEQUENCE [LARGE SCALE GENOMIC DNA]</scope>
    <source>
        <strain evidence="2 3">HKI456</strain>
    </source>
</reference>